<reference evidence="3" key="1">
    <citation type="submission" date="2021-07" db="EMBL/GenBank/DDBJ databases">
        <title>Complete genome sequencing of a Clostridium isolate.</title>
        <authorList>
            <person name="Ueki A."/>
            <person name="Tonouchi A."/>
        </authorList>
    </citation>
    <scope>NUCLEOTIDE SEQUENCE [LARGE SCALE GENOMIC DNA]</scope>
    <source>
        <strain evidence="3">C5S11</strain>
    </source>
</reference>
<dbReference type="Gene3D" id="3.40.50.720">
    <property type="entry name" value="NAD(P)-binding Rossmann-like Domain"/>
    <property type="match status" value="1"/>
</dbReference>
<dbReference type="InterPro" id="IPR001509">
    <property type="entry name" value="Epimerase_deHydtase"/>
</dbReference>
<dbReference type="SUPFAM" id="SSF51735">
    <property type="entry name" value="NAD(P)-binding Rossmann-fold domains"/>
    <property type="match status" value="1"/>
</dbReference>
<gene>
    <name evidence="2" type="ORF">psyc5s11_46750</name>
</gene>
<feature type="domain" description="NAD-dependent epimerase/dehydratase" evidence="1">
    <location>
        <begin position="20"/>
        <end position="58"/>
    </location>
</feature>
<evidence type="ECO:0000259" key="1">
    <source>
        <dbReference type="Pfam" id="PF01370"/>
    </source>
</evidence>
<dbReference type="InterPro" id="IPR036291">
    <property type="entry name" value="NAD(P)-bd_dom_sf"/>
</dbReference>
<proteinExistence type="predicted"/>
<accession>A0ABM7TBA9</accession>
<dbReference type="Gene3D" id="3.90.25.10">
    <property type="entry name" value="UDP-galactose 4-epimerase, domain 1"/>
    <property type="match status" value="1"/>
</dbReference>
<evidence type="ECO:0000313" key="2">
    <source>
        <dbReference type="EMBL" id="BCZ48608.1"/>
    </source>
</evidence>
<dbReference type="EMBL" id="AP024849">
    <property type="protein sequence ID" value="BCZ48608.1"/>
    <property type="molecule type" value="Genomic_DNA"/>
</dbReference>
<organism evidence="2 3">
    <name type="scientific">Clostridium gelidum</name>
    <dbReference type="NCBI Taxonomy" id="704125"/>
    <lineage>
        <taxon>Bacteria</taxon>
        <taxon>Bacillati</taxon>
        <taxon>Bacillota</taxon>
        <taxon>Clostridia</taxon>
        <taxon>Eubacteriales</taxon>
        <taxon>Clostridiaceae</taxon>
        <taxon>Clostridium</taxon>
    </lineage>
</organism>
<evidence type="ECO:0000313" key="3">
    <source>
        <dbReference type="Proteomes" id="UP000824633"/>
    </source>
</evidence>
<dbReference type="Pfam" id="PF01370">
    <property type="entry name" value="Epimerase"/>
    <property type="match status" value="1"/>
</dbReference>
<keyword evidence="3" id="KW-1185">Reference proteome</keyword>
<sequence>MLNDENDILLQIVTKLNTVELINNFLDTKDINIYGTGEQTRNLLYVKDCARFVVESGYNDNVNGEILNAETGRDVTINELAKIISNNRVNINHVSIFTLKVK</sequence>
<dbReference type="Proteomes" id="UP000824633">
    <property type="component" value="Chromosome"/>
</dbReference>
<name>A0ABM7TBA9_9CLOT</name>
<protein>
    <recommendedName>
        <fullName evidence="1">NAD-dependent epimerase/dehydratase domain-containing protein</fullName>
    </recommendedName>
</protein>